<dbReference type="Proteomes" id="UP000237631">
    <property type="component" value="Unassembled WGS sequence"/>
</dbReference>
<dbReference type="InterPro" id="IPR001537">
    <property type="entry name" value="SpoU_MeTrfase"/>
</dbReference>
<dbReference type="InterPro" id="IPR029028">
    <property type="entry name" value="Alpha/beta_knot_MTases"/>
</dbReference>
<dbReference type="PANTHER" id="PTHR46103">
    <property type="entry name" value="RRNA METHYLTRANSFERASE 1, MITOCHONDRIAL"/>
    <property type="match status" value="1"/>
</dbReference>
<name>A0A2S6C630_9PEZI</name>
<dbReference type="GO" id="GO:0016435">
    <property type="term" value="F:rRNA (guanine) methyltransferase activity"/>
    <property type="evidence" value="ECO:0007669"/>
    <property type="project" value="TreeGrafter"/>
</dbReference>
<evidence type="ECO:0000256" key="5">
    <source>
        <dbReference type="ARBA" id="ARBA00022679"/>
    </source>
</evidence>
<dbReference type="Pfam" id="PF00588">
    <property type="entry name" value="SpoU_methylase"/>
    <property type="match status" value="1"/>
</dbReference>
<dbReference type="InterPro" id="IPR054416">
    <property type="entry name" value="GST_UstS-like_C"/>
</dbReference>
<evidence type="ECO:0000256" key="3">
    <source>
        <dbReference type="ARBA" id="ARBA00022552"/>
    </source>
</evidence>
<dbReference type="Gene3D" id="3.30.1330.30">
    <property type="match status" value="1"/>
</dbReference>
<evidence type="ECO:0000256" key="7">
    <source>
        <dbReference type="ARBA" id="ARBA00022946"/>
    </source>
</evidence>
<keyword evidence="5" id="KW-0808">Transferase</keyword>
<keyword evidence="4" id="KW-0489">Methyltransferase</keyword>
<protein>
    <recommendedName>
        <fullName evidence="9">rRNA methyltransferase 1, mitochondrial</fullName>
    </recommendedName>
</protein>
<dbReference type="SUPFAM" id="SSF75217">
    <property type="entry name" value="alpha/beta knot"/>
    <property type="match status" value="1"/>
</dbReference>
<keyword evidence="3" id="KW-0698">rRNA processing</keyword>
<evidence type="ECO:0000256" key="6">
    <source>
        <dbReference type="ARBA" id="ARBA00022691"/>
    </source>
</evidence>
<keyword evidence="13" id="KW-1185">Reference proteome</keyword>
<dbReference type="SMART" id="SM00967">
    <property type="entry name" value="SpoU_sub_bind"/>
    <property type="match status" value="1"/>
</dbReference>
<evidence type="ECO:0000256" key="1">
    <source>
        <dbReference type="ARBA" id="ARBA00004173"/>
    </source>
</evidence>
<feature type="compositionally biased region" description="Basic and acidic residues" evidence="10">
    <location>
        <begin position="101"/>
        <end position="117"/>
    </location>
</feature>
<reference evidence="13" key="1">
    <citation type="journal article" date="2017" name="bioRxiv">
        <title>Conservation of a gene cluster reveals novel cercosporin biosynthetic mechanisms and extends production to the genus Colletotrichum.</title>
        <authorList>
            <person name="de Jonge R."/>
            <person name="Ebert M.K."/>
            <person name="Huitt-Roehl C.R."/>
            <person name="Pal P."/>
            <person name="Suttle J.C."/>
            <person name="Spanner R.E."/>
            <person name="Neubauer J.D."/>
            <person name="Jurick W.M.II."/>
            <person name="Stott K.A."/>
            <person name="Secor G.A."/>
            <person name="Thomma B.P.H.J."/>
            <person name="Van de Peer Y."/>
            <person name="Townsend C.A."/>
            <person name="Bolton M.D."/>
        </authorList>
    </citation>
    <scope>NUCLEOTIDE SEQUENCE [LARGE SCALE GENOMIC DNA]</scope>
    <source>
        <strain evidence="13">CBS538.71</strain>
    </source>
</reference>
<dbReference type="Pfam" id="PF08032">
    <property type="entry name" value="SpoU_sub_bind"/>
    <property type="match status" value="1"/>
</dbReference>
<accession>A0A2S6C630</accession>
<dbReference type="InterPro" id="IPR029064">
    <property type="entry name" value="Ribosomal_eL30-like_sf"/>
</dbReference>
<comment type="caution">
    <text evidence="12">The sequence shown here is derived from an EMBL/GenBank/DDBJ whole genome shotgun (WGS) entry which is preliminary data.</text>
</comment>
<evidence type="ECO:0000256" key="2">
    <source>
        <dbReference type="ARBA" id="ARBA00007228"/>
    </source>
</evidence>
<dbReference type="Gene3D" id="1.20.1050.10">
    <property type="match status" value="1"/>
</dbReference>
<evidence type="ECO:0000256" key="10">
    <source>
        <dbReference type="SAM" id="MobiDB-lite"/>
    </source>
</evidence>
<evidence type="ECO:0000313" key="12">
    <source>
        <dbReference type="EMBL" id="PPJ55166.1"/>
    </source>
</evidence>
<gene>
    <name evidence="12" type="ORF">CBER1_05440</name>
</gene>
<dbReference type="EMBL" id="PNEN01000547">
    <property type="protein sequence ID" value="PPJ55166.1"/>
    <property type="molecule type" value="Genomic_DNA"/>
</dbReference>
<dbReference type="Pfam" id="PF13409">
    <property type="entry name" value="GST_N_2"/>
    <property type="match status" value="1"/>
</dbReference>
<feature type="region of interest" description="Disordered" evidence="10">
    <location>
        <begin position="38"/>
        <end position="177"/>
    </location>
</feature>
<dbReference type="Pfam" id="PF22041">
    <property type="entry name" value="GST_C_7"/>
    <property type="match status" value="1"/>
</dbReference>
<dbReference type="InterPro" id="IPR047182">
    <property type="entry name" value="MRM1"/>
</dbReference>
<evidence type="ECO:0000256" key="9">
    <source>
        <dbReference type="ARBA" id="ARBA00034881"/>
    </source>
</evidence>
<feature type="compositionally biased region" description="Basic and acidic residues" evidence="10">
    <location>
        <begin position="40"/>
        <end position="80"/>
    </location>
</feature>
<dbReference type="SUPFAM" id="SSF52833">
    <property type="entry name" value="Thioredoxin-like"/>
    <property type="match status" value="1"/>
</dbReference>
<dbReference type="Gene3D" id="3.40.30.10">
    <property type="entry name" value="Glutaredoxin"/>
    <property type="match status" value="1"/>
</dbReference>
<proteinExistence type="inferred from homology"/>
<dbReference type="InterPro" id="IPR036249">
    <property type="entry name" value="Thioredoxin-like_sf"/>
</dbReference>
<dbReference type="AlphaFoldDB" id="A0A2S6C630"/>
<dbReference type="SUPFAM" id="SSF47616">
    <property type="entry name" value="GST C-terminal domain-like"/>
    <property type="match status" value="1"/>
</dbReference>
<dbReference type="InterPro" id="IPR036282">
    <property type="entry name" value="Glutathione-S-Trfase_C_sf"/>
</dbReference>
<dbReference type="CDD" id="cd18105">
    <property type="entry name" value="SpoU-like_MRM1"/>
    <property type="match status" value="1"/>
</dbReference>
<dbReference type="InterPro" id="IPR004045">
    <property type="entry name" value="Glutathione_S-Trfase_N"/>
</dbReference>
<feature type="region of interest" description="Disordered" evidence="10">
    <location>
        <begin position="283"/>
        <end position="327"/>
    </location>
</feature>
<evidence type="ECO:0000256" key="4">
    <source>
        <dbReference type="ARBA" id="ARBA00022603"/>
    </source>
</evidence>
<dbReference type="Gene3D" id="3.40.1280.10">
    <property type="match status" value="1"/>
</dbReference>
<dbReference type="PANTHER" id="PTHR46103:SF1">
    <property type="entry name" value="RRNA METHYLTRANSFERASE 1, MITOCHONDRIAL"/>
    <property type="match status" value="1"/>
</dbReference>
<dbReference type="CDD" id="cd03038">
    <property type="entry name" value="GST_N_etherase_LigE"/>
    <property type="match status" value="1"/>
</dbReference>
<dbReference type="OrthoDB" id="270651at2759"/>
<evidence type="ECO:0000259" key="11">
    <source>
        <dbReference type="SMART" id="SM00967"/>
    </source>
</evidence>
<keyword evidence="8" id="KW-0496">Mitochondrion</keyword>
<organism evidence="12 13">
    <name type="scientific">Cercospora berteroae</name>
    <dbReference type="NCBI Taxonomy" id="357750"/>
    <lineage>
        <taxon>Eukaryota</taxon>
        <taxon>Fungi</taxon>
        <taxon>Dikarya</taxon>
        <taxon>Ascomycota</taxon>
        <taxon>Pezizomycotina</taxon>
        <taxon>Dothideomycetes</taxon>
        <taxon>Dothideomycetidae</taxon>
        <taxon>Mycosphaerellales</taxon>
        <taxon>Mycosphaerellaceae</taxon>
        <taxon>Cercospora</taxon>
    </lineage>
</organism>
<feature type="compositionally biased region" description="Basic and acidic residues" evidence="10">
    <location>
        <begin position="286"/>
        <end position="316"/>
    </location>
</feature>
<dbReference type="GO" id="GO:0005739">
    <property type="term" value="C:mitochondrion"/>
    <property type="evidence" value="ECO:0007669"/>
    <property type="project" value="UniProtKB-SubCell"/>
</dbReference>
<evidence type="ECO:0000313" key="13">
    <source>
        <dbReference type="Proteomes" id="UP000237631"/>
    </source>
</evidence>
<keyword evidence="7" id="KW-0809">Transit peptide</keyword>
<comment type="subcellular location">
    <subcellularLocation>
        <location evidence="1">Mitochondrion</location>
    </subcellularLocation>
</comment>
<comment type="similarity">
    <text evidence="2">Belongs to the class IV-like SAM-binding methyltransferase superfamily. RNA methyltransferase TrmH family.</text>
</comment>
<dbReference type="InterPro" id="IPR013123">
    <property type="entry name" value="SpoU_subst-bd"/>
</dbReference>
<keyword evidence="6" id="KW-0949">S-adenosyl-L-methionine</keyword>
<feature type="domain" description="RNA 2-O ribose methyltransferase substrate binding" evidence="11">
    <location>
        <begin position="341"/>
        <end position="430"/>
    </location>
</feature>
<dbReference type="InterPro" id="IPR029026">
    <property type="entry name" value="tRNA_m1G_MTases_N"/>
</dbReference>
<dbReference type="InterPro" id="IPR047261">
    <property type="entry name" value="MRM1_MeTrfase_dom"/>
</dbReference>
<dbReference type="GO" id="GO:0003723">
    <property type="term" value="F:RNA binding"/>
    <property type="evidence" value="ECO:0007669"/>
    <property type="project" value="InterPro"/>
</dbReference>
<evidence type="ECO:0000256" key="8">
    <source>
        <dbReference type="ARBA" id="ARBA00023128"/>
    </source>
</evidence>
<sequence>MSSSLLRRRVCSLRRLPVVQPSRQQAWVSTTSAINRGLRATKDDGREYRGGKDWSTRARASARDARDARIPRPPPEDRRRLSAYTGHHPGARNAYAGRSGTPRDARPAVSASRDRGGRRPTQASNPGRRERGEMAALRSSRSDGNSTRFSVIEASRSRTESDLGFRGQPNSRAQPKPAEGLLRSIKNACRQIHFLQQQQEAGESHSVYELVRDARSSLKAVNSYITSGTFQEEEPAEAVVSLFRKKARAGTFLAGEMPDGEKSVIYVTKDGVIDLAVGRTVPGRTRARDARPTRDAREPDNSRHDRREARGTDRSVRAKRPANEDEEVPVSIPYTTAASEFLYGYNSVLAALKAQRRKLYKLYIHPKIFDADIGAQGTESGDKPGSELVTLAKQAGIPFRNEFKTAMLDKMSDGRPHNGVILEASKLPAVPVTGLRKPESSKGLIPIELGSQTAEDAKINGSPKVINALSGGWRHPFIVMLDGITDPGNMGNIIRTCHFYGVDAVAVATNTCANLSSAVLAKASAGACEAMRLLSVSQPSNFVHDSSKYRWKVYAAVAPTGKAEFSGQFLSTSHVSADSPLAKHPCILMLGAEGEGLRQNLRNRADYFVSIEGSQRAESVPDVGVDSMNVGVATGVLLEAFLRKPPSAPDNVATADDFGPLRHIKQQDDEHHSRSAQMSNDEIILYDLPSRGTPKCWSLNPWKARLALNFKNIPYKTEWIEYPDVAPTLKSFGIPPNSPSVNPNAEYSIPAIRLPGNKYIMDSLAIAHELERLYPEPSLKFANNDYAARVQTAVANLWTSLQAIAIPRVPEIILSPKSAEYFNTTREKRFGMPLTELAKSEQAGEQAWTNVEKSLSAIKALLEENQGRFVQGGDEPSFADFILAGAFRLLEIVDKEEDLFGRVMKYDGALKEHYEACKPWLKRDD</sequence>
<dbReference type="SUPFAM" id="SSF55315">
    <property type="entry name" value="L30e-like"/>
    <property type="match status" value="1"/>
</dbReference>
<dbReference type="STRING" id="357750.A0A2S6C630"/>